<comment type="caution">
    <text evidence="1">The sequence shown here is derived from an EMBL/GenBank/DDBJ whole genome shotgun (WGS) entry which is preliminary data.</text>
</comment>
<organism evidence="1 2">
    <name type="scientific">Arenibacter arenosicollis</name>
    <dbReference type="NCBI Taxonomy" id="2762274"/>
    <lineage>
        <taxon>Bacteria</taxon>
        <taxon>Pseudomonadati</taxon>
        <taxon>Bacteroidota</taxon>
        <taxon>Flavobacteriia</taxon>
        <taxon>Flavobacteriales</taxon>
        <taxon>Flavobacteriaceae</taxon>
        <taxon>Arenibacter</taxon>
    </lineage>
</organism>
<keyword evidence="2" id="KW-1185">Reference proteome</keyword>
<protein>
    <submittedName>
        <fullName evidence="1">Uncharacterized protein</fullName>
    </submittedName>
</protein>
<sequence>MGYITRQLEFTDFITEKDFQSLKGDFRLLPLRDQPSLQELEMVCLMPDFKIQMDDFIDEFGRIEEQIFFFLKDYLYPNITKMANLHYKKFQRDIDEKSIYHTEALENYAKKVINDQLKWFSEIEEALYLEGDIKKRVLQQLERLTQDIQNHVKYPLPYAEAKLKFKWNKADVLYFFHLLRENKQIEYLSNSAFSQIIDNLVEYNDGDTFSPINDSRKRLSAYNQQTPPIVTESKKRLMSILCKSDFYKE</sequence>
<gene>
    <name evidence="1" type="ORF">H4O18_05080</name>
</gene>
<accession>A0ABR7QJX6</accession>
<evidence type="ECO:0000313" key="2">
    <source>
        <dbReference type="Proteomes" id="UP000618952"/>
    </source>
</evidence>
<proteinExistence type="predicted"/>
<dbReference type="RefSeq" id="WP_187582067.1">
    <property type="nucleotide sequence ID" value="NZ_JACLHY010000003.1"/>
</dbReference>
<dbReference type="EMBL" id="JACLHY010000003">
    <property type="protein sequence ID" value="MBC8767359.1"/>
    <property type="molecule type" value="Genomic_DNA"/>
</dbReference>
<evidence type="ECO:0000313" key="1">
    <source>
        <dbReference type="EMBL" id="MBC8767359.1"/>
    </source>
</evidence>
<name>A0ABR7QJX6_9FLAO</name>
<reference evidence="1 2" key="1">
    <citation type="submission" date="2020-08" db="EMBL/GenBank/DDBJ databases">
        <title>Arenibacter gaetbuli sp. nov., isolated from a sand dune.</title>
        <authorList>
            <person name="Park S."/>
            <person name="Yoon J.-H."/>
        </authorList>
    </citation>
    <scope>NUCLEOTIDE SEQUENCE [LARGE SCALE GENOMIC DNA]</scope>
    <source>
        <strain evidence="1 2">BSSL-BM3</strain>
    </source>
</reference>
<dbReference type="Proteomes" id="UP000618952">
    <property type="component" value="Unassembled WGS sequence"/>
</dbReference>